<accession>A0A2H0AZF7</accession>
<evidence type="ECO:0000313" key="3">
    <source>
        <dbReference type="Proteomes" id="UP000230671"/>
    </source>
</evidence>
<feature type="compositionally biased region" description="Pro residues" evidence="1">
    <location>
        <begin position="323"/>
        <end position="341"/>
    </location>
</feature>
<feature type="non-terminal residue" evidence="2">
    <location>
        <position position="1"/>
    </location>
</feature>
<name>A0A2H0AZF7_9BACT</name>
<dbReference type="EMBL" id="PCSO01000090">
    <property type="protein sequence ID" value="PIP50796.1"/>
    <property type="molecule type" value="Genomic_DNA"/>
</dbReference>
<dbReference type="AlphaFoldDB" id="A0A2H0AZF7"/>
<organism evidence="2 3">
    <name type="scientific">Candidatus Berkelbacteria bacterium CG23_combo_of_CG06-09_8_20_14_all_41_73</name>
    <dbReference type="NCBI Taxonomy" id="1974519"/>
    <lineage>
        <taxon>Bacteria</taxon>
        <taxon>Candidatus Berkelbacteria</taxon>
    </lineage>
</organism>
<feature type="compositionally biased region" description="Gly residues" evidence="1">
    <location>
        <begin position="1"/>
        <end position="10"/>
    </location>
</feature>
<protein>
    <submittedName>
        <fullName evidence="2">Uncharacterized protein</fullName>
    </submittedName>
</protein>
<evidence type="ECO:0000256" key="1">
    <source>
        <dbReference type="SAM" id="MobiDB-lite"/>
    </source>
</evidence>
<feature type="region of interest" description="Disordered" evidence="1">
    <location>
        <begin position="285"/>
        <end position="382"/>
    </location>
</feature>
<feature type="compositionally biased region" description="Basic and acidic residues" evidence="1">
    <location>
        <begin position="13"/>
        <end position="46"/>
    </location>
</feature>
<feature type="region of interest" description="Disordered" evidence="1">
    <location>
        <begin position="1"/>
        <end position="46"/>
    </location>
</feature>
<proteinExistence type="predicted"/>
<reference evidence="2 3" key="1">
    <citation type="submission" date="2017-09" db="EMBL/GenBank/DDBJ databases">
        <title>Depth-based differentiation of microbial function through sediment-hosted aquifers and enrichment of novel symbionts in the deep terrestrial subsurface.</title>
        <authorList>
            <person name="Probst A.J."/>
            <person name="Ladd B."/>
            <person name="Jarett J.K."/>
            <person name="Geller-Mcgrath D.E."/>
            <person name="Sieber C.M."/>
            <person name="Emerson J.B."/>
            <person name="Anantharaman K."/>
            <person name="Thomas B.C."/>
            <person name="Malmstrom R."/>
            <person name="Stieglmeier M."/>
            <person name="Klingl A."/>
            <person name="Woyke T."/>
            <person name="Ryan C.M."/>
            <person name="Banfield J.F."/>
        </authorList>
    </citation>
    <scope>NUCLEOTIDE SEQUENCE [LARGE SCALE GENOMIC DNA]</scope>
    <source>
        <strain evidence="2">CG23_combo_of_CG06-09_8_20_14_all_41_73</strain>
    </source>
</reference>
<comment type="caution">
    <text evidence="2">The sequence shown here is derived from an EMBL/GenBank/DDBJ whole genome shotgun (WGS) entry which is preliminary data.</text>
</comment>
<sequence length="458" mass="50674">LPEGGKGVGADEGEGKTEPGKPGKSEEEKSPEEKELDELKKNNPHEVFLRKQIDNNEFEAEVLGVNRKLVFENLSEKIKPAEGENWQTEVLNGREKDNVILEVRGIRKVEKGDWVPKTKEINWKEKGESGWEIGGSDQKTEDEKEKSAVVAVARDPFGKDAVWLPKSRKEKIFAEDWRKPGSRRHYFELDPKSEFIVFNPRKIETGDVMVTIEETGGKKRILNTGIDALVNVFDLKAIKECANVDIRRRAEETLGATIRRIKEAQLASPGKEEEHQSLEEAMADRIKATDRGREWPEGPTTEGERETPPAPEPSQEPPVGEEPLPPPPAEPIASSVPPPIKQPIGADTAEEPELEEKPPKNIGAVVEEPGSEQPEATVAGPTSYEVEIGGKKVEIGPGNTLEIKIPGQPEVTDVVKEYIPDPEGDTSKVAFGLETGQAARFDKDQLRQLLERGNITVS</sequence>
<feature type="compositionally biased region" description="Basic and acidic residues" evidence="1">
    <location>
        <begin position="285"/>
        <end position="307"/>
    </location>
</feature>
<gene>
    <name evidence="2" type="ORF">COX11_02270</name>
</gene>
<evidence type="ECO:0000313" key="2">
    <source>
        <dbReference type="EMBL" id="PIP50796.1"/>
    </source>
</evidence>
<dbReference type="Proteomes" id="UP000230671">
    <property type="component" value="Unassembled WGS sequence"/>
</dbReference>